<keyword evidence="4" id="KW-1185">Reference proteome</keyword>
<dbReference type="eggNOG" id="ENOG5032QEG">
    <property type="taxonomic scope" value="Bacteria"/>
</dbReference>
<feature type="region of interest" description="Disordered" evidence="1">
    <location>
        <begin position="193"/>
        <end position="216"/>
    </location>
</feature>
<dbReference type="AlphaFoldDB" id="F2IFB3"/>
<feature type="signal peptide" evidence="2">
    <location>
        <begin position="1"/>
        <end position="22"/>
    </location>
</feature>
<accession>F2IFB3</accession>
<evidence type="ECO:0000256" key="1">
    <source>
        <dbReference type="SAM" id="MobiDB-lite"/>
    </source>
</evidence>
<organism evidence="3 4">
    <name type="scientific">Fluviicola taffensis (strain DSM 16823 / NCIMB 13979 / RW262)</name>
    <dbReference type="NCBI Taxonomy" id="755732"/>
    <lineage>
        <taxon>Bacteria</taxon>
        <taxon>Pseudomonadati</taxon>
        <taxon>Bacteroidota</taxon>
        <taxon>Flavobacteriia</taxon>
        <taxon>Flavobacteriales</taxon>
        <taxon>Crocinitomicaceae</taxon>
        <taxon>Fluviicola</taxon>
    </lineage>
</organism>
<gene>
    <name evidence="3" type="ordered locus">Fluta_2614</name>
</gene>
<feature type="chain" id="PRO_5003278374" description="Lipocalin-like domain-containing protein" evidence="2">
    <location>
        <begin position="23"/>
        <end position="216"/>
    </location>
</feature>
<reference evidence="3 4" key="1">
    <citation type="journal article" date="2011" name="Stand. Genomic Sci.">
        <title>Complete genome sequence of the gliding freshwater bacterium Fluviicola taffensis type strain (RW262).</title>
        <authorList>
            <person name="Woyke T."/>
            <person name="Chertkov O."/>
            <person name="Lapidus A."/>
            <person name="Nolan M."/>
            <person name="Lucas S."/>
            <person name="Del Rio T.G."/>
            <person name="Tice H."/>
            <person name="Cheng J.F."/>
            <person name="Tapia R."/>
            <person name="Han C."/>
            <person name="Goodwin L."/>
            <person name="Pitluck S."/>
            <person name="Liolios K."/>
            <person name="Pagani I."/>
            <person name="Ivanova N."/>
            <person name="Huntemann M."/>
            <person name="Mavromatis K."/>
            <person name="Mikhailova N."/>
            <person name="Pati A."/>
            <person name="Chen A."/>
            <person name="Palaniappan K."/>
            <person name="Land M."/>
            <person name="Hauser L."/>
            <person name="Brambilla E.M."/>
            <person name="Rohde M."/>
            <person name="Mwirichia R."/>
            <person name="Sikorski J."/>
            <person name="Tindall B.J."/>
            <person name="Goker M."/>
            <person name="Bristow J."/>
            <person name="Eisen J.A."/>
            <person name="Markowitz V."/>
            <person name="Hugenholtz P."/>
            <person name="Klenk H.P."/>
            <person name="Kyrpides N.C."/>
        </authorList>
    </citation>
    <scope>NUCLEOTIDE SEQUENCE [LARGE SCALE GENOMIC DNA]</scope>
    <source>
        <strain evidence="4">DSM 16823 / RW262 / RW262</strain>
    </source>
</reference>
<name>F2IFB3_FLUTR</name>
<dbReference type="RefSeq" id="WP_013687368.1">
    <property type="nucleotide sequence ID" value="NC_015321.1"/>
</dbReference>
<dbReference type="HOGENOM" id="CLU_1276108_0_0_10"/>
<evidence type="ECO:0000313" key="3">
    <source>
        <dbReference type="EMBL" id="AEA44598.1"/>
    </source>
</evidence>
<dbReference type="STRING" id="755732.Fluta_2614"/>
<dbReference type="PROSITE" id="PS51257">
    <property type="entry name" value="PROKAR_LIPOPROTEIN"/>
    <property type="match status" value="1"/>
</dbReference>
<feature type="compositionally biased region" description="Low complexity" evidence="1">
    <location>
        <begin position="194"/>
        <end position="208"/>
    </location>
</feature>
<evidence type="ECO:0000256" key="2">
    <source>
        <dbReference type="SAM" id="SignalP"/>
    </source>
</evidence>
<dbReference type="KEGG" id="fte:Fluta_2614"/>
<keyword evidence="2" id="KW-0732">Signal</keyword>
<dbReference type="Proteomes" id="UP000007463">
    <property type="component" value="Chromosome"/>
</dbReference>
<protein>
    <recommendedName>
        <fullName evidence="5">Lipocalin-like domain-containing protein</fullName>
    </recommendedName>
</protein>
<proteinExistence type="predicted"/>
<reference evidence="4" key="2">
    <citation type="submission" date="2011-02" db="EMBL/GenBank/DDBJ databases">
        <title>The complete genome of Fluviicola taffensis DSM 16823.</title>
        <authorList>
            <consortium name="US DOE Joint Genome Institute (JGI-PGF)"/>
            <person name="Lucas S."/>
            <person name="Copeland A."/>
            <person name="Lapidus A."/>
            <person name="Bruce D."/>
            <person name="Goodwin L."/>
            <person name="Pitluck S."/>
            <person name="Kyrpides N."/>
            <person name="Mavromatis K."/>
            <person name="Ivanova N."/>
            <person name="Mikhailova N."/>
            <person name="Pagani I."/>
            <person name="Chertkov O."/>
            <person name="Detter J.C."/>
            <person name="Han C."/>
            <person name="Tapia R."/>
            <person name="Land M."/>
            <person name="Hauser L."/>
            <person name="Markowitz V."/>
            <person name="Cheng J.-F."/>
            <person name="Hugenholtz P."/>
            <person name="Woyke T."/>
            <person name="Wu D."/>
            <person name="Tindall B."/>
            <person name="Pomrenke H.G."/>
            <person name="Brambilla E."/>
            <person name="Klenk H.-P."/>
            <person name="Eisen J.A."/>
        </authorList>
    </citation>
    <scope>NUCLEOTIDE SEQUENCE [LARGE SCALE GENOMIC DNA]</scope>
    <source>
        <strain evidence="4">DSM 16823 / RW262 / RW262</strain>
    </source>
</reference>
<sequence precursor="true">MKKIIFGTLSVALLAVTVTSCGKTSTGKMANEWKVSSYNSVATEIETNGDKTVTTTTMTETASTVTEVETSGSNSQTSTSAATVKANDMAIEKDGTWTWTTGLSATNGNVTQTSNVVRSGTWSFVSKTKGDEFKKNERVIFNVLAENSTGSSTVGSITTSSTNNSTYLAGENVMVFTVKESKKDELQLEMDAKNTYTSGNNSSSYTETQSFTLTGK</sequence>
<dbReference type="OrthoDB" id="9553739at2"/>
<evidence type="ECO:0000313" key="4">
    <source>
        <dbReference type="Proteomes" id="UP000007463"/>
    </source>
</evidence>
<evidence type="ECO:0008006" key="5">
    <source>
        <dbReference type="Google" id="ProtNLM"/>
    </source>
</evidence>
<dbReference type="EMBL" id="CP002542">
    <property type="protein sequence ID" value="AEA44598.1"/>
    <property type="molecule type" value="Genomic_DNA"/>
</dbReference>